<dbReference type="AlphaFoldDB" id="A0A0A1TV64"/>
<dbReference type="SUPFAM" id="SSF52374">
    <property type="entry name" value="Nucleotidylyl transferase"/>
    <property type="match status" value="1"/>
</dbReference>
<evidence type="ECO:0000256" key="1">
    <source>
        <dbReference type="ARBA" id="ARBA00022598"/>
    </source>
</evidence>
<keyword evidence="2 7" id="KW-0547">Nucleotide-binding</keyword>
<protein>
    <recommendedName>
        <fullName evidence="6">Tryptophanyl-tRNA synthetase</fullName>
    </recommendedName>
</protein>
<dbReference type="InterPro" id="IPR002305">
    <property type="entry name" value="aa-tRNA-synth_Ic"/>
</dbReference>
<keyword evidence="9" id="KW-1185">Reference proteome</keyword>
<dbReference type="PANTHER" id="PTHR10055">
    <property type="entry name" value="TRYPTOPHANYL-TRNA SYNTHETASE"/>
    <property type="match status" value="1"/>
</dbReference>
<name>A0A0A1TV64_ENTIV</name>
<evidence type="ECO:0000256" key="4">
    <source>
        <dbReference type="ARBA" id="ARBA00022917"/>
    </source>
</evidence>
<dbReference type="Proteomes" id="UP000014680">
    <property type="component" value="Unassembled WGS sequence"/>
</dbReference>
<proteinExistence type="inferred from homology"/>
<dbReference type="VEuPathDB" id="AmoebaDB:EIN_064270"/>
<dbReference type="KEGG" id="eiv:EIN_064270"/>
<evidence type="ECO:0000313" key="8">
    <source>
        <dbReference type="EMBL" id="ELP84212.1"/>
    </source>
</evidence>
<dbReference type="PANTHER" id="PTHR10055:SF1">
    <property type="entry name" value="TRYPTOPHAN--TRNA LIGASE, CYTOPLASMIC"/>
    <property type="match status" value="1"/>
</dbReference>
<dbReference type="RefSeq" id="XP_004183558.1">
    <property type="nucleotide sequence ID" value="XM_004183510.1"/>
</dbReference>
<comment type="similarity">
    <text evidence="7">Belongs to the class-I aminoacyl-tRNA synthetase family.</text>
</comment>
<dbReference type="GO" id="GO:0004830">
    <property type="term" value="F:tryptophan-tRNA ligase activity"/>
    <property type="evidence" value="ECO:0007669"/>
    <property type="project" value="TreeGrafter"/>
</dbReference>
<keyword evidence="3 7" id="KW-0067">ATP-binding</keyword>
<dbReference type="OMA" id="NTTEEHR"/>
<evidence type="ECO:0000256" key="7">
    <source>
        <dbReference type="RuleBase" id="RU363036"/>
    </source>
</evidence>
<gene>
    <name evidence="8" type="ORF">EIN_064270</name>
</gene>
<evidence type="ECO:0000256" key="3">
    <source>
        <dbReference type="ARBA" id="ARBA00022840"/>
    </source>
</evidence>
<evidence type="ECO:0000256" key="2">
    <source>
        <dbReference type="ARBA" id="ARBA00022741"/>
    </source>
</evidence>
<dbReference type="InterPro" id="IPR014729">
    <property type="entry name" value="Rossmann-like_a/b/a_fold"/>
</dbReference>
<organism evidence="8 9">
    <name type="scientific">Entamoeba invadens IP1</name>
    <dbReference type="NCBI Taxonomy" id="370355"/>
    <lineage>
        <taxon>Eukaryota</taxon>
        <taxon>Amoebozoa</taxon>
        <taxon>Evosea</taxon>
        <taxon>Archamoebae</taxon>
        <taxon>Mastigamoebida</taxon>
        <taxon>Entamoebidae</taxon>
        <taxon>Entamoeba</taxon>
    </lineage>
</organism>
<dbReference type="Gene3D" id="1.10.240.10">
    <property type="entry name" value="Tyrosyl-Transfer RNA Synthetase"/>
    <property type="match status" value="1"/>
</dbReference>
<dbReference type="GeneID" id="14883264"/>
<evidence type="ECO:0000313" key="9">
    <source>
        <dbReference type="Proteomes" id="UP000014680"/>
    </source>
</evidence>
<dbReference type="Pfam" id="PF00579">
    <property type="entry name" value="tRNA-synt_1b"/>
    <property type="match status" value="1"/>
</dbReference>
<keyword evidence="1 7" id="KW-0436">Ligase</keyword>
<accession>A0A0A1TV64</accession>
<sequence>MTVTPIQLLEQCTEKYIDYTKVASTLQINTISSDHLSRLEKLSGKPLHQFLRRGFYYSEIDFEEVITALEQKKPVYVFLQKLPSKEFSLSDYVDFALAKYLQETFGVKVVVQLLDDIVVLNRSATIQEVAKLVTETTKNVIACGFDAKNTLIFNDYNSFGKMYRTVTTIEKAMAFDVVKPFYSFENSDNIGKLSSPAIIAAGMFCGQFEEKIGSEATCVVIENIKNGQFIKIVRDIAQAIGAQKPAALFRKNVPLLTGVAKFEECTKMNAILMNDTEKEVERKINKVAFSGGRDTMEEHRKLGGQCDIDIPFNYINIFSDDDTLVKDTFDQYSTGKMLSGEIKKVASGVMKKVVLDFEAKKKPVTNAVVKTFFEQMK</sequence>
<dbReference type="GO" id="GO:0005737">
    <property type="term" value="C:cytoplasm"/>
    <property type="evidence" value="ECO:0007669"/>
    <property type="project" value="TreeGrafter"/>
</dbReference>
<dbReference type="GO" id="GO:0006436">
    <property type="term" value="P:tryptophanyl-tRNA aminoacylation"/>
    <property type="evidence" value="ECO:0007669"/>
    <property type="project" value="TreeGrafter"/>
</dbReference>
<evidence type="ECO:0000256" key="5">
    <source>
        <dbReference type="ARBA" id="ARBA00023146"/>
    </source>
</evidence>
<reference evidence="8 9" key="1">
    <citation type="submission" date="2012-10" db="EMBL/GenBank/DDBJ databases">
        <authorList>
            <person name="Zafar N."/>
            <person name="Inman J."/>
            <person name="Hall N."/>
            <person name="Lorenzi H."/>
            <person name="Caler E."/>
        </authorList>
    </citation>
    <scope>NUCLEOTIDE SEQUENCE [LARGE SCALE GENOMIC DNA]</scope>
    <source>
        <strain evidence="8 9">IP1</strain>
    </source>
</reference>
<dbReference type="OrthoDB" id="10261385at2759"/>
<dbReference type="EMBL" id="KB207140">
    <property type="protein sequence ID" value="ELP84212.1"/>
    <property type="molecule type" value="Genomic_DNA"/>
</dbReference>
<dbReference type="Gene3D" id="3.40.50.620">
    <property type="entry name" value="HUPs"/>
    <property type="match status" value="1"/>
</dbReference>
<keyword evidence="5 7" id="KW-0030">Aminoacyl-tRNA synthetase</keyword>
<evidence type="ECO:0000256" key="6">
    <source>
        <dbReference type="ARBA" id="ARBA00030268"/>
    </source>
</evidence>
<dbReference type="GO" id="GO:0005524">
    <property type="term" value="F:ATP binding"/>
    <property type="evidence" value="ECO:0007669"/>
    <property type="project" value="UniProtKB-KW"/>
</dbReference>
<keyword evidence="4 7" id="KW-0648">Protein biosynthesis</keyword>